<dbReference type="InterPro" id="IPR032675">
    <property type="entry name" value="LRR_dom_sf"/>
</dbReference>
<reference evidence="1 2" key="2">
    <citation type="submission" date="2019-01" db="EMBL/GenBank/DDBJ databases">
        <title>The decoding of complex shrimp genome reveals the adaptation for benthos swimmer, frequently molting mechanism and breeding impact on genome.</title>
        <authorList>
            <person name="Sun Y."/>
            <person name="Gao Y."/>
            <person name="Yu Y."/>
        </authorList>
    </citation>
    <scope>NUCLEOTIDE SEQUENCE [LARGE SCALE GENOMIC DNA]</scope>
    <source>
        <tissue evidence="1">Muscle</tissue>
    </source>
</reference>
<dbReference type="SUPFAM" id="SSF52058">
    <property type="entry name" value="L domain-like"/>
    <property type="match status" value="1"/>
</dbReference>
<dbReference type="AlphaFoldDB" id="A0A423TSV3"/>
<sequence length="143" mass="15839">MVRADWLPGIRLGRRAGKRATVTGAREIAPCTCKEKSRGPSLVCENVDEKAIQKSLSVLKKGSSAIYRLMFRNSDFPRIQDYFFLGLNVQHLTMSRSNISVVEESSLRTLAGTLETLDLSYNNLHTVPLTPAPESTPPIVHAQ</sequence>
<dbReference type="EMBL" id="QCYY01001233">
    <property type="protein sequence ID" value="ROT79512.1"/>
    <property type="molecule type" value="Genomic_DNA"/>
</dbReference>
<dbReference type="Proteomes" id="UP000283509">
    <property type="component" value="Unassembled WGS sequence"/>
</dbReference>
<keyword evidence="2" id="KW-1185">Reference proteome</keyword>
<dbReference type="OrthoDB" id="8400687at2759"/>
<protein>
    <submittedName>
        <fullName evidence="1">Putative leucine-rich repeat-containing protein let-4</fullName>
    </submittedName>
</protein>
<dbReference type="Gene3D" id="3.80.10.10">
    <property type="entry name" value="Ribonuclease Inhibitor"/>
    <property type="match status" value="1"/>
</dbReference>
<evidence type="ECO:0000313" key="2">
    <source>
        <dbReference type="Proteomes" id="UP000283509"/>
    </source>
</evidence>
<reference evidence="1 2" key="1">
    <citation type="submission" date="2018-04" db="EMBL/GenBank/DDBJ databases">
        <authorList>
            <person name="Zhang X."/>
            <person name="Yuan J."/>
            <person name="Li F."/>
            <person name="Xiang J."/>
        </authorList>
    </citation>
    <scope>NUCLEOTIDE SEQUENCE [LARGE SCALE GENOMIC DNA]</scope>
    <source>
        <tissue evidence="1">Muscle</tissue>
    </source>
</reference>
<organism evidence="1 2">
    <name type="scientific">Penaeus vannamei</name>
    <name type="common">Whiteleg shrimp</name>
    <name type="synonym">Litopenaeus vannamei</name>
    <dbReference type="NCBI Taxonomy" id="6689"/>
    <lineage>
        <taxon>Eukaryota</taxon>
        <taxon>Metazoa</taxon>
        <taxon>Ecdysozoa</taxon>
        <taxon>Arthropoda</taxon>
        <taxon>Crustacea</taxon>
        <taxon>Multicrustacea</taxon>
        <taxon>Malacostraca</taxon>
        <taxon>Eumalacostraca</taxon>
        <taxon>Eucarida</taxon>
        <taxon>Decapoda</taxon>
        <taxon>Dendrobranchiata</taxon>
        <taxon>Penaeoidea</taxon>
        <taxon>Penaeidae</taxon>
        <taxon>Penaeus</taxon>
    </lineage>
</organism>
<dbReference type="STRING" id="6689.A0A423TSV3"/>
<proteinExistence type="predicted"/>
<evidence type="ECO:0000313" key="1">
    <source>
        <dbReference type="EMBL" id="ROT79512.1"/>
    </source>
</evidence>
<comment type="caution">
    <text evidence="1">The sequence shown here is derived from an EMBL/GenBank/DDBJ whole genome shotgun (WGS) entry which is preliminary data.</text>
</comment>
<name>A0A423TSV3_PENVA</name>
<gene>
    <name evidence="1" type="ORF">C7M84_001776</name>
</gene>
<accession>A0A423TSV3</accession>